<keyword evidence="5" id="KW-0053">Apoptosis</keyword>
<dbReference type="Gene3D" id="2.10.50.10">
    <property type="entry name" value="Tumor Necrosis Factor Receptor, subunit A, domain 2"/>
    <property type="match status" value="2"/>
</dbReference>
<dbReference type="SUPFAM" id="SSF57586">
    <property type="entry name" value="TNF receptor-like"/>
    <property type="match status" value="2"/>
</dbReference>
<evidence type="ECO:0000313" key="21">
    <source>
        <dbReference type="RefSeq" id="XP_028983606.1"/>
    </source>
</evidence>
<keyword evidence="11" id="KW-0325">Glycoprotein</keyword>
<dbReference type="KEGG" id="bspl:114842188"/>
<evidence type="ECO:0000256" key="15">
    <source>
        <dbReference type="ARBA" id="ARBA00032502"/>
    </source>
</evidence>
<dbReference type="InterPro" id="IPR001368">
    <property type="entry name" value="TNFR/NGFR_Cys_rich_reg"/>
</dbReference>
<proteinExistence type="predicted"/>
<dbReference type="RefSeq" id="XP_028983606.1">
    <property type="nucleotide sequence ID" value="XM_029127773.3"/>
</dbReference>
<feature type="domain" description="Death" evidence="18">
    <location>
        <begin position="264"/>
        <end position="331"/>
    </location>
</feature>
<sequence length="343" mass="37643">MKSPSRLLPRTSASLYRFVRVYSMMASGLCFAAWVLLLAVFTHFVSQWACSASSHQHGNARDGLSRSKRSACVDGTYVINGRTCCRCAAGQYRSSHCSDVPNDTKCTYCERGTYNSEPNSDASCQPCRSCDHQHAGLEVDEPCTSASNTKCRCAADHYCDSGDCKVCQPCRQCGSEGVQSPCTPTLNTVCKGELGDLAGVIAGSVVGILLAAALAVTGFLLWRNKKRNNRSLPVSVKPEEELPLIDLYPHLPDIADTIGWKEMERLAMRSGIPKNDIESCKLNRPNDVQSQTLELLKIWTEKNGREASRKLIQMLNNNNMRDKSEAVKSILRKEIAAASNHSV</sequence>
<dbReference type="GO" id="GO:0005516">
    <property type="term" value="F:calmodulin binding"/>
    <property type="evidence" value="ECO:0007669"/>
    <property type="project" value="UniProtKB-KW"/>
</dbReference>
<evidence type="ECO:0000256" key="7">
    <source>
        <dbReference type="ARBA" id="ARBA00022737"/>
    </source>
</evidence>
<dbReference type="GO" id="GO:0031265">
    <property type="term" value="C:CD95 death-inducing signaling complex"/>
    <property type="evidence" value="ECO:0007669"/>
    <property type="project" value="TreeGrafter"/>
</dbReference>
<evidence type="ECO:0000256" key="8">
    <source>
        <dbReference type="ARBA" id="ARBA00022860"/>
    </source>
</evidence>
<evidence type="ECO:0000256" key="2">
    <source>
        <dbReference type="ARBA" id="ARBA00004285"/>
    </source>
</evidence>
<dbReference type="PRINTS" id="PR01680">
    <property type="entry name" value="TNFACTORR6"/>
</dbReference>
<dbReference type="SUPFAM" id="SSF47986">
    <property type="entry name" value="DEATH domain"/>
    <property type="match status" value="1"/>
</dbReference>
<dbReference type="GO" id="GO:0005031">
    <property type="term" value="F:tumor necrosis factor receptor activity"/>
    <property type="evidence" value="ECO:0007669"/>
    <property type="project" value="TreeGrafter"/>
</dbReference>
<evidence type="ECO:0000256" key="10">
    <source>
        <dbReference type="ARBA" id="ARBA00023157"/>
    </source>
</evidence>
<keyword evidence="17" id="KW-0812">Transmembrane</keyword>
<evidence type="ECO:0000256" key="5">
    <source>
        <dbReference type="ARBA" id="ARBA00022703"/>
    </source>
</evidence>
<dbReference type="GO" id="GO:0097192">
    <property type="term" value="P:extrinsic apoptotic signaling pathway in absence of ligand"/>
    <property type="evidence" value="ECO:0007669"/>
    <property type="project" value="TreeGrafter"/>
</dbReference>
<evidence type="ECO:0000259" key="18">
    <source>
        <dbReference type="PROSITE" id="PS50017"/>
    </source>
</evidence>
<dbReference type="GO" id="GO:0097049">
    <property type="term" value="P:motor neuron apoptotic process"/>
    <property type="evidence" value="ECO:0007669"/>
    <property type="project" value="TreeGrafter"/>
</dbReference>
<evidence type="ECO:0000313" key="20">
    <source>
        <dbReference type="Proteomes" id="UP000515150"/>
    </source>
</evidence>
<dbReference type="InterPro" id="IPR011029">
    <property type="entry name" value="DEATH-like_dom_sf"/>
</dbReference>
<keyword evidence="17" id="KW-0472">Membrane</keyword>
<dbReference type="PANTHER" id="PTHR46874">
    <property type="entry name" value="TUMOR NECROSIS FACTOR RECEPTOR SUPERFAMILY MEMBER 6"/>
    <property type="match status" value="1"/>
</dbReference>
<feature type="domain" description="TNFR-Cys" evidence="19">
    <location>
        <begin position="152"/>
        <end position="190"/>
    </location>
</feature>
<reference evidence="21" key="1">
    <citation type="submission" date="2025-08" db="UniProtKB">
        <authorList>
            <consortium name="RefSeq"/>
        </authorList>
    </citation>
    <scope>IDENTIFICATION</scope>
</reference>
<feature type="domain" description="TNFR-Cys" evidence="19">
    <location>
        <begin position="108"/>
        <end position="151"/>
    </location>
</feature>
<keyword evidence="10 16" id="KW-1015">Disulfide bond</keyword>
<dbReference type="InterPro" id="IPR008063">
    <property type="entry name" value="Fas_rcpt"/>
</dbReference>
<keyword evidence="7" id="KW-0677">Repeat</keyword>
<keyword evidence="6" id="KW-0732">Signal</keyword>
<feature type="disulfide bond" evidence="16">
    <location>
        <begin position="109"/>
        <end position="124"/>
    </location>
</feature>
<dbReference type="PROSITE" id="PS50050">
    <property type="entry name" value="TNFR_NGFR_2"/>
    <property type="match status" value="2"/>
</dbReference>
<dbReference type="GO" id="GO:0006955">
    <property type="term" value="P:immune response"/>
    <property type="evidence" value="ECO:0007669"/>
    <property type="project" value="InterPro"/>
</dbReference>
<dbReference type="GO" id="GO:0097527">
    <property type="term" value="P:necroptotic signaling pathway"/>
    <property type="evidence" value="ECO:0007669"/>
    <property type="project" value="TreeGrafter"/>
</dbReference>
<evidence type="ECO:0000256" key="16">
    <source>
        <dbReference type="PROSITE-ProRule" id="PRU00206"/>
    </source>
</evidence>
<dbReference type="Pfam" id="PF00531">
    <property type="entry name" value="Death"/>
    <property type="match status" value="1"/>
</dbReference>
<evidence type="ECO:0000256" key="17">
    <source>
        <dbReference type="SAM" id="Phobius"/>
    </source>
</evidence>
<evidence type="ECO:0000256" key="12">
    <source>
        <dbReference type="ARBA" id="ARBA00023288"/>
    </source>
</evidence>
<accession>A0A6P7KM52</accession>
<feature type="repeat" description="TNFR-Cys" evidence="16">
    <location>
        <begin position="108"/>
        <end position="151"/>
    </location>
</feature>
<dbReference type="CDD" id="cd12087">
    <property type="entry name" value="TM_EGFR-like"/>
    <property type="match status" value="1"/>
</dbReference>
<dbReference type="GO" id="GO:0045121">
    <property type="term" value="C:membrane raft"/>
    <property type="evidence" value="ECO:0007669"/>
    <property type="project" value="UniProtKB-SubCell"/>
</dbReference>
<gene>
    <name evidence="21" type="primary">LOC114842188</name>
</gene>
<dbReference type="GO" id="GO:0006924">
    <property type="term" value="P:activation-induced cell death of T cells"/>
    <property type="evidence" value="ECO:0007669"/>
    <property type="project" value="TreeGrafter"/>
</dbReference>
<dbReference type="AlphaFoldDB" id="A0A6P7KM52"/>
<evidence type="ECO:0000256" key="11">
    <source>
        <dbReference type="ARBA" id="ARBA00023180"/>
    </source>
</evidence>
<comment type="subcellular location">
    <subcellularLocation>
        <location evidence="1">Cell membrane</location>
        <topology evidence="1">Single-pass type I membrane protein</topology>
    </subcellularLocation>
    <subcellularLocation>
        <location evidence="2">Membrane raft</location>
    </subcellularLocation>
</comment>
<dbReference type="GO" id="GO:0043066">
    <property type="term" value="P:negative regulation of apoptotic process"/>
    <property type="evidence" value="ECO:0007669"/>
    <property type="project" value="TreeGrafter"/>
</dbReference>
<evidence type="ECO:0000256" key="13">
    <source>
        <dbReference type="ARBA" id="ARBA00030181"/>
    </source>
</evidence>
<dbReference type="SMART" id="SM00208">
    <property type="entry name" value="TNFR"/>
    <property type="match status" value="3"/>
</dbReference>
<keyword evidence="17" id="KW-1133">Transmembrane helix</keyword>
<evidence type="ECO:0000256" key="9">
    <source>
        <dbReference type="ARBA" id="ARBA00023139"/>
    </source>
</evidence>
<dbReference type="OrthoDB" id="9949242at2759"/>
<dbReference type="GeneID" id="114842188"/>
<dbReference type="Gene3D" id="1.10.533.10">
    <property type="entry name" value="Death Domain, Fas"/>
    <property type="match status" value="1"/>
</dbReference>
<organism evidence="20 21">
    <name type="scientific">Betta splendens</name>
    <name type="common">Siamese fighting fish</name>
    <dbReference type="NCBI Taxonomy" id="158456"/>
    <lineage>
        <taxon>Eukaryota</taxon>
        <taxon>Metazoa</taxon>
        <taxon>Chordata</taxon>
        <taxon>Craniata</taxon>
        <taxon>Vertebrata</taxon>
        <taxon>Euteleostomi</taxon>
        <taxon>Actinopterygii</taxon>
        <taxon>Neopterygii</taxon>
        <taxon>Teleostei</taxon>
        <taxon>Neoteleostei</taxon>
        <taxon>Acanthomorphata</taxon>
        <taxon>Anabantaria</taxon>
        <taxon>Anabantiformes</taxon>
        <taxon>Anabantoidei</taxon>
        <taxon>Osphronemidae</taxon>
        <taxon>Betta</taxon>
    </lineage>
</organism>
<keyword evidence="8" id="KW-0112">Calmodulin-binding</keyword>
<protein>
    <recommendedName>
        <fullName evidence="3">Tumor necrosis factor receptor superfamily member 6</fullName>
    </recommendedName>
    <alternativeName>
        <fullName evidence="14">Apo-1 antigen</fullName>
    </alternativeName>
    <alternativeName>
        <fullName evidence="15">Apoptosis-mediating surface antigen FAS</fullName>
    </alternativeName>
    <alternativeName>
        <fullName evidence="13">FASLG receptor</fullName>
    </alternativeName>
</protein>
<dbReference type="PANTHER" id="PTHR46874:SF1">
    <property type="entry name" value="TUMOR NECROSIS FACTOR RECEPTOR SUPERFAMILY MEMBER 6"/>
    <property type="match status" value="1"/>
</dbReference>
<dbReference type="GO" id="GO:0009897">
    <property type="term" value="C:external side of plasma membrane"/>
    <property type="evidence" value="ECO:0007669"/>
    <property type="project" value="TreeGrafter"/>
</dbReference>
<evidence type="ECO:0000259" key="19">
    <source>
        <dbReference type="PROSITE" id="PS50050"/>
    </source>
</evidence>
<dbReference type="PROSITE" id="PS50017">
    <property type="entry name" value="DEATH_DOMAIN"/>
    <property type="match status" value="1"/>
</dbReference>
<keyword evidence="12" id="KW-0449">Lipoprotein</keyword>
<evidence type="ECO:0000256" key="3">
    <source>
        <dbReference type="ARBA" id="ARBA00015761"/>
    </source>
</evidence>
<comment type="caution">
    <text evidence="16">Lacks conserved residue(s) required for the propagation of feature annotation.</text>
</comment>
<feature type="repeat" description="TNFR-Cys" evidence="16">
    <location>
        <begin position="152"/>
        <end position="190"/>
    </location>
</feature>
<evidence type="ECO:0000256" key="1">
    <source>
        <dbReference type="ARBA" id="ARBA00004251"/>
    </source>
</evidence>
<dbReference type="Proteomes" id="UP000515150">
    <property type="component" value="Chromosome 15"/>
</dbReference>
<feature type="transmembrane region" description="Helical" evidence="17">
    <location>
        <begin position="197"/>
        <end position="222"/>
    </location>
</feature>
<dbReference type="Pfam" id="PF00020">
    <property type="entry name" value="TNFR_c6"/>
    <property type="match status" value="2"/>
</dbReference>
<keyword evidence="4" id="KW-1003">Cell membrane</keyword>
<keyword evidence="20" id="KW-1185">Reference proteome</keyword>
<name>A0A6P7KM52_BETSP</name>
<evidence type="ECO:0000256" key="6">
    <source>
        <dbReference type="ARBA" id="ARBA00022729"/>
    </source>
</evidence>
<dbReference type="InterPro" id="IPR000488">
    <property type="entry name" value="Death_dom"/>
</dbReference>
<evidence type="ECO:0000256" key="4">
    <source>
        <dbReference type="ARBA" id="ARBA00022475"/>
    </source>
</evidence>
<dbReference type="GO" id="GO:0032872">
    <property type="term" value="P:regulation of stress-activated MAPK cascade"/>
    <property type="evidence" value="ECO:0007669"/>
    <property type="project" value="TreeGrafter"/>
</dbReference>
<evidence type="ECO:0000256" key="14">
    <source>
        <dbReference type="ARBA" id="ARBA00032338"/>
    </source>
</evidence>
<keyword evidence="9" id="KW-0564">Palmitate</keyword>